<dbReference type="SUPFAM" id="SSF116726">
    <property type="entry name" value="TrkA C-terminal domain-like"/>
    <property type="match status" value="2"/>
</dbReference>
<sequence length="563" mass="60189">MEWLFDTLRKYPELAIFLTLGLGYWIGAKKIFGFNLGAVTGTLLVGVLVGQLNITIAPIVKQVFFLLFLFGLGYGVGPQFFRGMKSDGLPQVIFAVIICVICLLVTWGTAVGFGFDAGTGAGLLSGAQTISAVMGVATDTINGLGIDAATKKKWIDSIPVAYAVCYIFGTVGSAWLLASLGPKLMRVDIVKECKEYEAKMSGGADSMELSGYRKFISRAYKLDHPELAGKTVGELESRFVEARVFIERIRRGDQILDTDSTTVLQAGDVLGVAGRHDALVLQAAGIIGTEVEDRDLINLPAEIVEVVLTNKNLAGKTVKEIAEMEQVRELGRGVFLRKVVRGGHEMPVNWGLKLDRGDRLFILGAKRDVERVVGKVGYVDRATEQTDMVFVGFGILLGGLFGTLVLTVGGIPITLSTSGGSLIAGLIFGYLRSVHPTFGRVPEPVHWFLTSVGLTAFVAVVGISSGPGFVQGFQQLGAKLFIAGIIATSVPMILGVYIARYVFKFHPAIVLGVCAGARTTTAAIGQITETAKSQVPALGYTVPYAIGNTLLIIWGIVIVMLMT</sequence>
<dbReference type="Pfam" id="PF06826">
    <property type="entry name" value="Asp-Al_Ex"/>
    <property type="match status" value="2"/>
</dbReference>
<feature type="transmembrane region" description="Helical" evidence="8">
    <location>
        <begin position="34"/>
        <end position="57"/>
    </location>
</feature>
<dbReference type="GeneID" id="75275401"/>
<dbReference type="NCBIfam" id="TIGR01625">
    <property type="entry name" value="YidE_YbjL_dupl"/>
    <property type="match status" value="1"/>
</dbReference>
<dbReference type="EMBL" id="JAPZVI010000001">
    <property type="protein sequence ID" value="MCZ8400052.1"/>
    <property type="molecule type" value="Genomic_DNA"/>
</dbReference>
<feature type="transmembrane region" description="Helical" evidence="8">
    <location>
        <begin position="544"/>
        <end position="562"/>
    </location>
</feature>
<reference evidence="9" key="1">
    <citation type="submission" date="2022-12" db="EMBL/GenBank/DDBJ databases">
        <authorList>
            <person name="Voronina O.L."/>
            <person name="Kunda M.S."/>
            <person name="Ryzhova N."/>
            <person name="Aksenova E.I."/>
        </authorList>
    </citation>
    <scope>NUCLEOTIDE SEQUENCE</scope>
    <source>
        <strain evidence="9">SCCH136:Ach223948</strain>
    </source>
</reference>
<keyword evidence="6 8" id="KW-1133">Transmembrane helix</keyword>
<comment type="similarity">
    <text evidence="2">Belongs to the AAE transporter (TC 2.A.81) family.</text>
</comment>
<dbReference type="GO" id="GO:0005886">
    <property type="term" value="C:plasma membrane"/>
    <property type="evidence" value="ECO:0007669"/>
    <property type="project" value="UniProtKB-SubCell"/>
</dbReference>
<keyword evidence="3" id="KW-0813">Transport</keyword>
<feature type="transmembrane region" description="Helical" evidence="8">
    <location>
        <begin position="160"/>
        <end position="178"/>
    </location>
</feature>
<feature type="transmembrane region" description="Helical" evidence="8">
    <location>
        <begin position="93"/>
        <end position="115"/>
    </location>
</feature>
<dbReference type="PANTHER" id="PTHR30445:SF9">
    <property type="match status" value="1"/>
</dbReference>
<evidence type="ECO:0000256" key="8">
    <source>
        <dbReference type="SAM" id="Phobius"/>
    </source>
</evidence>
<protein>
    <submittedName>
        <fullName evidence="9">Aspartate-alanine antiporter</fullName>
    </submittedName>
</protein>
<feature type="transmembrane region" description="Helical" evidence="8">
    <location>
        <begin position="505"/>
        <end position="524"/>
    </location>
</feature>
<dbReference type="AlphaFoldDB" id="A0A0D6GR74"/>
<keyword evidence="5 8" id="KW-0812">Transmembrane</keyword>
<dbReference type="InterPro" id="IPR036721">
    <property type="entry name" value="RCK_C_sf"/>
</dbReference>
<dbReference type="GO" id="GO:0008324">
    <property type="term" value="F:monoatomic cation transmembrane transporter activity"/>
    <property type="evidence" value="ECO:0007669"/>
    <property type="project" value="InterPro"/>
</dbReference>
<keyword evidence="4" id="KW-1003">Cell membrane</keyword>
<evidence type="ECO:0000256" key="5">
    <source>
        <dbReference type="ARBA" id="ARBA00022692"/>
    </source>
</evidence>
<dbReference type="NCBIfam" id="TIGR03802">
    <property type="entry name" value="Asp_Ala_antiprt"/>
    <property type="match status" value="1"/>
</dbReference>
<dbReference type="InterPro" id="IPR050144">
    <property type="entry name" value="AAE_transporter"/>
</dbReference>
<evidence type="ECO:0000256" key="2">
    <source>
        <dbReference type="ARBA" id="ARBA00009854"/>
    </source>
</evidence>
<evidence type="ECO:0000256" key="4">
    <source>
        <dbReference type="ARBA" id="ARBA00022475"/>
    </source>
</evidence>
<evidence type="ECO:0000313" key="9">
    <source>
        <dbReference type="EMBL" id="MCZ8400052.1"/>
    </source>
</evidence>
<feature type="transmembrane region" description="Helical" evidence="8">
    <location>
        <begin position="476"/>
        <end position="498"/>
    </location>
</feature>
<keyword evidence="7 8" id="KW-0472">Membrane</keyword>
<organism evidence="9 10">
    <name type="scientific">Alcaligenes xylosoxydans xylosoxydans</name>
    <name type="common">Achromobacter xylosoxidans</name>
    <dbReference type="NCBI Taxonomy" id="85698"/>
    <lineage>
        <taxon>Bacteria</taxon>
        <taxon>Pseudomonadati</taxon>
        <taxon>Pseudomonadota</taxon>
        <taxon>Betaproteobacteria</taxon>
        <taxon>Burkholderiales</taxon>
        <taxon>Alcaligenaceae</taxon>
        <taxon>Achromobacter</taxon>
    </lineage>
</organism>
<proteinExistence type="inferred from homology"/>
<dbReference type="Gene3D" id="3.30.70.1450">
    <property type="entry name" value="Regulator of K+ conductance, C-terminal domain"/>
    <property type="match status" value="2"/>
</dbReference>
<dbReference type="Proteomes" id="UP001141992">
    <property type="component" value="Unassembled WGS sequence"/>
</dbReference>
<gene>
    <name evidence="9" type="primary">aspT</name>
    <name evidence="9" type="ORF">O9570_01270</name>
</gene>
<dbReference type="GO" id="GO:0006813">
    <property type="term" value="P:potassium ion transport"/>
    <property type="evidence" value="ECO:0007669"/>
    <property type="project" value="InterPro"/>
</dbReference>
<evidence type="ECO:0000256" key="1">
    <source>
        <dbReference type="ARBA" id="ARBA00004651"/>
    </source>
</evidence>
<comment type="subcellular location">
    <subcellularLocation>
        <location evidence="1">Cell membrane</location>
        <topology evidence="1">Multi-pass membrane protein</topology>
    </subcellularLocation>
</comment>
<feature type="transmembrane region" description="Helical" evidence="8">
    <location>
        <begin position="413"/>
        <end position="433"/>
    </location>
</feature>
<evidence type="ECO:0000313" key="10">
    <source>
        <dbReference type="Proteomes" id="UP001141992"/>
    </source>
</evidence>
<accession>A0A0D6GR74</accession>
<name>A0A0D6GR74_ALCXX</name>
<dbReference type="InterPro" id="IPR006037">
    <property type="entry name" value="RCK_C"/>
</dbReference>
<dbReference type="InterPro" id="IPR022457">
    <property type="entry name" value="Asp_Ala_antiprt"/>
</dbReference>
<dbReference type="InterPro" id="IPR006512">
    <property type="entry name" value="YidE_YbjL"/>
</dbReference>
<dbReference type="KEGG" id="axx:ERS451415_01626"/>
<dbReference type="eggNOG" id="COG2985">
    <property type="taxonomic scope" value="Bacteria"/>
</dbReference>
<dbReference type="RefSeq" id="WP_006388276.1">
    <property type="nucleotide sequence ID" value="NZ_CP014028.1"/>
</dbReference>
<dbReference type="PANTHER" id="PTHR30445">
    <property type="entry name" value="K(+)_H(+) ANTIPORTER SUBUNIT KHTT"/>
    <property type="match status" value="1"/>
</dbReference>
<comment type="caution">
    <text evidence="9">The sequence shown here is derived from an EMBL/GenBank/DDBJ whole genome shotgun (WGS) entry which is preliminary data.</text>
</comment>
<evidence type="ECO:0000256" key="6">
    <source>
        <dbReference type="ARBA" id="ARBA00022989"/>
    </source>
</evidence>
<evidence type="ECO:0000256" key="7">
    <source>
        <dbReference type="ARBA" id="ARBA00023136"/>
    </source>
</evidence>
<feature type="transmembrane region" description="Helical" evidence="8">
    <location>
        <begin position="388"/>
        <end position="407"/>
    </location>
</feature>
<dbReference type="Pfam" id="PF02080">
    <property type="entry name" value="TrkA_C"/>
    <property type="match status" value="2"/>
</dbReference>
<feature type="transmembrane region" description="Helical" evidence="8">
    <location>
        <begin position="445"/>
        <end position="464"/>
    </location>
</feature>
<evidence type="ECO:0000256" key="3">
    <source>
        <dbReference type="ARBA" id="ARBA00022448"/>
    </source>
</evidence>
<feature type="transmembrane region" description="Helical" evidence="8">
    <location>
        <begin position="63"/>
        <end position="81"/>
    </location>
</feature>
<dbReference type="PROSITE" id="PS51202">
    <property type="entry name" value="RCK_C"/>
    <property type="match status" value="2"/>
</dbReference>